<dbReference type="EC" id="2.7.7.108" evidence="5"/>
<accession>A7HPV2</accession>
<organism evidence="9 10">
    <name type="scientific">Parvibaculum lavamentivorans (strain DS-1 / DSM 13023 / NCIMB 13966)</name>
    <dbReference type="NCBI Taxonomy" id="402881"/>
    <lineage>
        <taxon>Bacteria</taxon>
        <taxon>Pseudomonadati</taxon>
        <taxon>Pseudomonadota</taxon>
        <taxon>Alphaproteobacteria</taxon>
        <taxon>Hyphomicrobiales</taxon>
        <taxon>Parvibaculaceae</taxon>
        <taxon>Parvibaculum</taxon>
    </lineage>
</organism>
<dbReference type="SUPFAM" id="SSF140931">
    <property type="entry name" value="Fic-like"/>
    <property type="match status" value="1"/>
</dbReference>
<dbReference type="PANTHER" id="PTHR39560">
    <property type="entry name" value="PROTEIN ADENYLYLTRANSFERASE FIC-RELATED"/>
    <property type="match status" value="1"/>
</dbReference>
<protein>
    <recommendedName>
        <fullName evidence="5">protein adenylyltransferase</fullName>
        <ecNumber evidence="5">2.7.7.108</ecNumber>
    </recommendedName>
</protein>
<evidence type="ECO:0000256" key="4">
    <source>
        <dbReference type="ARBA" id="ARBA00022840"/>
    </source>
</evidence>
<keyword evidence="4" id="KW-0067">ATP-binding</keyword>
<dbReference type="RefSeq" id="WP_011995226.1">
    <property type="nucleotide sequence ID" value="NC_009719.1"/>
</dbReference>
<dbReference type="GO" id="GO:0005524">
    <property type="term" value="F:ATP binding"/>
    <property type="evidence" value="ECO:0007669"/>
    <property type="project" value="UniProtKB-KW"/>
</dbReference>
<dbReference type="AlphaFoldDB" id="A7HPV2"/>
<dbReference type="EMBL" id="CP000774">
    <property type="protein sequence ID" value="ABS61935.1"/>
    <property type="molecule type" value="Genomic_DNA"/>
</dbReference>
<evidence type="ECO:0000256" key="5">
    <source>
        <dbReference type="ARBA" id="ARBA00034531"/>
    </source>
</evidence>
<dbReference type="KEGG" id="pla:Plav_0312"/>
<dbReference type="eggNOG" id="COG2184">
    <property type="taxonomic scope" value="Bacteria"/>
</dbReference>
<sequence>MYDAVADPYCYPGTTVLMNIPGLRTQAALDAFETASTTQRADEPLPSGRLSATHYRALHHHLFQDIYAWAGKFRTVRISKDGSAFCYPENIQREMSALFDDLKKQRYFRDLTADDFAKAATTFLATLNAIHPFREGNGRTQTAFLALIADQAGHPIDLQRLEPERFLKAMIASFHGDEKPLLRQIQRLIAP</sequence>
<evidence type="ECO:0000313" key="9">
    <source>
        <dbReference type="EMBL" id="ABS61935.1"/>
    </source>
</evidence>
<dbReference type="Pfam" id="PF02661">
    <property type="entry name" value="Fic"/>
    <property type="match status" value="1"/>
</dbReference>
<keyword evidence="3" id="KW-0547">Nucleotide-binding</keyword>
<dbReference type="PANTHER" id="PTHR39560:SF1">
    <property type="entry name" value="PROTEIN ADENYLYLTRANSFERASE FIC-RELATED"/>
    <property type="match status" value="1"/>
</dbReference>
<name>A7HPV2_PARL1</name>
<keyword evidence="1" id="KW-0808">Transferase</keyword>
<dbReference type="Gene3D" id="1.10.3290.10">
    <property type="entry name" value="Fido-like domain"/>
    <property type="match status" value="1"/>
</dbReference>
<dbReference type="Proteomes" id="UP000006377">
    <property type="component" value="Chromosome"/>
</dbReference>
<keyword evidence="10" id="KW-1185">Reference proteome</keyword>
<comment type="catalytic activity">
    <reaction evidence="7">
        <text>L-tyrosyl-[protein] + ATP = O-(5'-adenylyl)-L-tyrosyl-[protein] + diphosphate</text>
        <dbReference type="Rhea" id="RHEA:54288"/>
        <dbReference type="Rhea" id="RHEA-COMP:10136"/>
        <dbReference type="Rhea" id="RHEA-COMP:13846"/>
        <dbReference type="ChEBI" id="CHEBI:30616"/>
        <dbReference type="ChEBI" id="CHEBI:33019"/>
        <dbReference type="ChEBI" id="CHEBI:46858"/>
        <dbReference type="ChEBI" id="CHEBI:83624"/>
        <dbReference type="EC" id="2.7.7.108"/>
    </reaction>
</comment>
<dbReference type="HOGENOM" id="CLU_080158_0_2_5"/>
<proteinExistence type="predicted"/>
<feature type="domain" description="Fido" evidence="8">
    <location>
        <begin position="50"/>
        <end position="191"/>
    </location>
</feature>
<dbReference type="STRING" id="402881.Plav_0312"/>
<dbReference type="OrthoDB" id="9813719at2"/>
<evidence type="ECO:0000256" key="2">
    <source>
        <dbReference type="ARBA" id="ARBA00022695"/>
    </source>
</evidence>
<evidence type="ECO:0000259" key="8">
    <source>
        <dbReference type="PROSITE" id="PS51459"/>
    </source>
</evidence>
<reference evidence="9 10" key="1">
    <citation type="journal article" date="2011" name="Stand. Genomic Sci.">
        <title>Complete genome sequence of Parvibaculum lavamentivorans type strain (DS-1(T)).</title>
        <authorList>
            <person name="Schleheck D."/>
            <person name="Weiss M."/>
            <person name="Pitluck S."/>
            <person name="Bruce D."/>
            <person name="Land M.L."/>
            <person name="Han S."/>
            <person name="Saunders E."/>
            <person name="Tapia R."/>
            <person name="Detter C."/>
            <person name="Brettin T."/>
            <person name="Han J."/>
            <person name="Woyke T."/>
            <person name="Goodwin L."/>
            <person name="Pennacchio L."/>
            <person name="Nolan M."/>
            <person name="Cook A.M."/>
            <person name="Kjelleberg S."/>
            <person name="Thomas T."/>
        </authorList>
    </citation>
    <scope>NUCLEOTIDE SEQUENCE [LARGE SCALE GENOMIC DNA]</scope>
    <source>
        <strain evidence="10">DS-1 / DSM 13023 / NCIMB 13966</strain>
    </source>
</reference>
<dbReference type="InterPro" id="IPR003812">
    <property type="entry name" value="Fido"/>
</dbReference>
<dbReference type="PROSITE" id="PS51459">
    <property type="entry name" value="FIDO"/>
    <property type="match status" value="1"/>
</dbReference>
<evidence type="ECO:0000256" key="3">
    <source>
        <dbReference type="ARBA" id="ARBA00022741"/>
    </source>
</evidence>
<dbReference type="GO" id="GO:0070733">
    <property type="term" value="F:AMPylase activity"/>
    <property type="evidence" value="ECO:0007669"/>
    <property type="project" value="UniProtKB-EC"/>
</dbReference>
<dbReference type="InterPro" id="IPR036597">
    <property type="entry name" value="Fido-like_dom_sf"/>
</dbReference>
<comment type="catalytic activity">
    <reaction evidence="6">
        <text>L-threonyl-[protein] + ATP = 3-O-(5'-adenylyl)-L-threonyl-[protein] + diphosphate</text>
        <dbReference type="Rhea" id="RHEA:54292"/>
        <dbReference type="Rhea" id="RHEA-COMP:11060"/>
        <dbReference type="Rhea" id="RHEA-COMP:13847"/>
        <dbReference type="ChEBI" id="CHEBI:30013"/>
        <dbReference type="ChEBI" id="CHEBI:30616"/>
        <dbReference type="ChEBI" id="CHEBI:33019"/>
        <dbReference type="ChEBI" id="CHEBI:138113"/>
        <dbReference type="EC" id="2.7.7.108"/>
    </reaction>
</comment>
<evidence type="ECO:0000256" key="1">
    <source>
        <dbReference type="ARBA" id="ARBA00022679"/>
    </source>
</evidence>
<dbReference type="GO" id="GO:0051302">
    <property type="term" value="P:regulation of cell division"/>
    <property type="evidence" value="ECO:0007669"/>
    <property type="project" value="TreeGrafter"/>
</dbReference>
<keyword evidence="2" id="KW-0548">Nucleotidyltransferase</keyword>
<evidence type="ECO:0000256" key="7">
    <source>
        <dbReference type="ARBA" id="ARBA00048696"/>
    </source>
</evidence>
<gene>
    <name evidence="9" type="ordered locus">Plav_0312</name>
</gene>
<evidence type="ECO:0000256" key="6">
    <source>
        <dbReference type="ARBA" id="ARBA00047939"/>
    </source>
</evidence>
<evidence type="ECO:0000313" key="10">
    <source>
        <dbReference type="Proteomes" id="UP000006377"/>
    </source>
</evidence>